<accession>A0A8E2F0S3</accession>
<dbReference type="AlphaFoldDB" id="A0A8E2F0S3"/>
<evidence type="ECO:0000256" key="1">
    <source>
        <dbReference type="ARBA" id="ARBA00004123"/>
    </source>
</evidence>
<organism evidence="9 10">
    <name type="scientific">Glonium stellatum</name>
    <dbReference type="NCBI Taxonomy" id="574774"/>
    <lineage>
        <taxon>Eukaryota</taxon>
        <taxon>Fungi</taxon>
        <taxon>Dikarya</taxon>
        <taxon>Ascomycota</taxon>
        <taxon>Pezizomycotina</taxon>
        <taxon>Dothideomycetes</taxon>
        <taxon>Pleosporomycetidae</taxon>
        <taxon>Gloniales</taxon>
        <taxon>Gloniaceae</taxon>
        <taxon>Glonium</taxon>
    </lineage>
</organism>
<reference evidence="9 10" key="1">
    <citation type="journal article" date="2016" name="Nat. Commun.">
        <title>Ectomycorrhizal ecology is imprinted in the genome of the dominant symbiotic fungus Cenococcum geophilum.</title>
        <authorList>
            <consortium name="DOE Joint Genome Institute"/>
            <person name="Peter M."/>
            <person name="Kohler A."/>
            <person name="Ohm R.A."/>
            <person name="Kuo A."/>
            <person name="Krutzmann J."/>
            <person name="Morin E."/>
            <person name="Arend M."/>
            <person name="Barry K.W."/>
            <person name="Binder M."/>
            <person name="Choi C."/>
            <person name="Clum A."/>
            <person name="Copeland A."/>
            <person name="Grisel N."/>
            <person name="Haridas S."/>
            <person name="Kipfer T."/>
            <person name="LaButti K."/>
            <person name="Lindquist E."/>
            <person name="Lipzen A."/>
            <person name="Maire R."/>
            <person name="Meier B."/>
            <person name="Mihaltcheva S."/>
            <person name="Molinier V."/>
            <person name="Murat C."/>
            <person name="Poggeler S."/>
            <person name="Quandt C.A."/>
            <person name="Sperisen C."/>
            <person name="Tritt A."/>
            <person name="Tisserant E."/>
            <person name="Crous P.W."/>
            <person name="Henrissat B."/>
            <person name="Nehls U."/>
            <person name="Egli S."/>
            <person name="Spatafora J.W."/>
            <person name="Grigoriev I.V."/>
            <person name="Martin F.M."/>
        </authorList>
    </citation>
    <scope>NUCLEOTIDE SEQUENCE [LARGE SCALE GENOMIC DNA]</scope>
    <source>
        <strain evidence="9 10">CBS 207.34</strain>
    </source>
</reference>
<dbReference type="Pfam" id="PF00628">
    <property type="entry name" value="PHD"/>
    <property type="match status" value="1"/>
</dbReference>
<keyword evidence="10" id="KW-1185">Reference proteome</keyword>
<keyword evidence="4" id="KW-0862">Zinc</keyword>
<evidence type="ECO:0000256" key="5">
    <source>
        <dbReference type="ARBA" id="ARBA00023242"/>
    </source>
</evidence>
<evidence type="ECO:0000256" key="2">
    <source>
        <dbReference type="ARBA" id="ARBA00022723"/>
    </source>
</evidence>
<comment type="subcellular location">
    <subcellularLocation>
        <location evidence="1">Nucleus</location>
    </subcellularLocation>
</comment>
<feature type="region of interest" description="Disordered" evidence="7">
    <location>
        <begin position="1"/>
        <end position="123"/>
    </location>
</feature>
<dbReference type="InterPro" id="IPR011011">
    <property type="entry name" value="Znf_FYVE_PHD"/>
</dbReference>
<dbReference type="GO" id="GO:0008270">
    <property type="term" value="F:zinc ion binding"/>
    <property type="evidence" value="ECO:0007669"/>
    <property type="project" value="UniProtKB-KW"/>
</dbReference>
<feature type="compositionally biased region" description="Polar residues" evidence="7">
    <location>
        <begin position="308"/>
        <end position="335"/>
    </location>
</feature>
<dbReference type="InterPro" id="IPR001965">
    <property type="entry name" value="Znf_PHD"/>
</dbReference>
<feature type="compositionally biased region" description="Basic and acidic residues" evidence="7">
    <location>
        <begin position="225"/>
        <end position="246"/>
    </location>
</feature>
<keyword evidence="3 6" id="KW-0863">Zinc-finger</keyword>
<dbReference type="InterPro" id="IPR037869">
    <property type="entry name" value="Spp1/CFP1"/>
</dbReference>
<dbReference type="OrthoDB" id="436852at2759"/>
<feature type="compositionally biased region" description="Polar residues" evidence="7">
    <location>
        <begin position="193"/>
        <end position="218"/>
    </location>
</feature>
<dbReference type="Gene3D" id="3.30.40.10">
    <property type="entry name" value="Zinc/RING finger domain, C3HC4 (zinc finger)"/>
    <property type="match status" value="1"/>
</dbReference>
<evidence type="ECO:0000313" key="9">
    <source>
        <dbReference type="EMBL" id="OCL08036.1"/>
    </source>
</evidence>
<evidence type="ECO:0000256" key="3">
    <source>
        <dbReference type="ARBA" id="ARBA00022771"/>
    </source>
</evidence>
<feature type="compositionally biased region" description="Acidic residues" evidence="7">
    <location>
        <begin position="490"/>
        <end position="504"/>
    </location>
</feature>
<keyword evidence="5" id="KW-0539">Nucleus</keyword>
<evidence type="ECO:0000313" key="10">
    <source>
        <dbReference type="Proteomes" id="UP000250140"/>
    </source>
</evidence>
<dbReference type="Proteomes" id="UP000250140">
    <property type="component" value="Unassembled WGS sequence"/>
</dbReference>
<dbReference type="InterPro" id="IPR013083">
    <property type="entry name" value="Znf_RING/FYVE/PHD"/>
</dbReference>
<dbReference type="GO" id="GO:0048188">
    <property type="term" value="C:Set1C/COMPASS complex"/>
    <property type="evidence" value="ECO:0007669"/>
    <property type="project" value="InterPro"/>
</dbReference>
<evidence type="ECO:0000259" key="8">
    <source>
        <dbReference type="PROSITE" id="PS50016"/>
    </source>
</evidence>
<dbReference type="SUPFAM" id="SSF57903">
    <property type="entry name" value="FYVE/PHD zinc finger"/>
    <property type="match status" value="1"/>
</dbReference>
<sequence>MSNISELLNPAPRAKRQPPSRNPSSDGYTPTTTYEAADALTTLATTGSNASYSATHDHYPPSQYADTRHQSGFGSVATPVEPSPPTEQSQPLSPTLDQYHHGSKSPEELRRQSMMSRNSPAPVLAPIQSLSNFLNERIGEELQQDTTAYSRDISQIVHPAGQNDEGEHRALGGTQNREPTFGLEPSPVPLIKSEQTGTPREATPSTTALHTEENNSNPDGPMDTETLKTVEALKKNDLGLRAKSRETATPAAETLKPTAAQSKKRPAPKSTAAANKKGTAAKKPATKKRKLDPETSSVGGTPGVRRSATPSSRASKTPALSTVAKSQAKRSSQAGTPVAGSSPAPDRSSQAPASDAEDSDGSNEDDDAIFCICRKPDNHRWMIACDGGCEDWFHGSCVDMRQEDENLIDKYICPNCEANGKGCTTWKPMCRREGCRQPARLIKGGPVSKYCSDQCGVLFFKNAVGRTSKKKQENSALGKRVRRKANKENETDEDFDIDDEDEGEPSPRGGVLRARDLKSLATAAKDIDSFRRLGSGVLSPPATASPTKASFSESQKMVNGVFHPEVNGDTSISSIPLNPAETAHLAALNVEKTSLQSRLALLKDREKFVSLTREQAARYAEREKLKPKEVCGYDQRLSWSEAEFAHWRASKFGKAALRKGTLEPTAEDIAAEEGPEMEIVDGPVENQTASASTLCTKKRCDRHRQWQKLNLQDARFEEVEVIESIRRVEREEKEVRERAMLRARAEAAAKKIEGMNAAGGEGWVEVVET</sequence>
<dbReference type="PROSITE" id="PS50016">
    <property type="entry name" value="ZF_PHD_2"/>
    <property type="match status" value="1"/>
</dbReference>
<feature type="compositionally biased region" description="Acidic residues" evidence="7">
    <location>
        <begin position="355"/>
        <end position="364"/>
    </location>
</feature>
<dbReference type="GO" id="GO:0045893">
    <property type="term" value="P:positive regulation of DNA-templated transcription"/>
    <property type="evidence" value="ECO:0007669"/>
    <property type="project" value="TreeGrafter"/>
</dbReference>
<feature type="compositionally biased region" description="Low complexity" evidence="7">
    <location>
        <begin position="31"/>
        <end position="46"/>
    </location>
</feature>
<feature type="compositionally biased region" description="Basic and acidic residues" evidence="7">
    <location>
        <begin position="98"/>
        <end position="111"/>
    </location>
</feature>
<proteinExistence type="predicted"/>
<feature type="domain" description="PHD-type" evidence="8">
    <location>
        <begin position="368"/>
        <end position="419"/>
    </location>
</feature>
<evidence type="ECO:0000256" key="7">
    <source>
        <dbReference type="SAM" id="MobiDB-lite"/>
    </source>
</evidence>
<feature type="region of interest" description="Disordered" evidence="7">
    <location>
        <begin position="470"/>
        <end position="514"/>
    </location>
</feature>
<dbReference type="InterPro" id="IPR019786">
    <property type="entry name" value="Zinc_finger_PHD-type_CS"/>
</dbReference>
<dbReference type="PANTHER" id="PTHR46174">
    <property type="entry name" value="CXXC-TYPE ZINC FINGER PROTEIN 1"/>
    <property type="match status" value="1"/>
</dbReference>
<feature type="region of interest" description="Disordered" evidence="7">
    <location>
        <begin position="158"/>
        <end position="364"/>
    </location>
</feature>
<dbReference type="PROSITE" id="PS01359">
    <property type="entry name" value="ZF_PHD_1"/>
    <property type="match status" value="1"/>
</dbReference>
<evidence type="ECO:0000256" key="4">
    <source>
        <dbReference type="ARBA" id="ARBA00022833"/>
    </source>
</evidence>
<dbReference type="SMART" id="SM00249">
    <property type="entry name" value="PHD"/>
    <property type="match status" value="1"/>
</dbReference>
<dbReference type="EMBL" id="KV749725">
    <property type="protein sequence ID" value="OCL08036.1"/>
    <property type="molecule type" value="Genomic_DNA"/>
</dbReference>
<name>A0A8E2F0S3_9PEZI</name>
<keyword evidence="2" id="KW-0479">Metal-binding</keyword>
<gene>
    <name evidence="9" type="ORF">AOQ84DRAFT_48804</name>
</gene>
<evidence type="ECO:0000256" key="6">
    <source>
        <dbReference type="PROSITE-ProRule" id="PRU00146"/>
    </source>
</evidence>
<feature type="compositionally biased region" description="Low complexity" evidence="7">
    <location>
        <begin position="269"/>
        <end position="283"/>
    </location>
</feature>
<protein>
    <recommendedName>
        <fullName evidence="8">PHD-type domain-containing protein</fullName>
    </recommendedName>
</protein>
<feature type="compositionally biased region" description="Polar residues" evidence="7">
    <location>
        <begin position="86"/>
        <end position="96"/>
    </location>
</feature>
<dbReference type="InterPro" id="IPR019787">
    <property type="entry name" value="Znf_PHD-finger"/>
</dbReference>
<dbReference type="PANTHER" id="PTHR46174:SF1">
    <property type="entry name" value="CXXC-TYPE ZINC FINGER PROTEIN 1"/>
    <property type="match status" value="1"/>
</dbReference>